<organism evidence="1 2">
    <name type="scientific">Onchocerca volvulus</name>
    <dbReference type="NCBI Taxonomy" id="6282"/>
    <lineage>
        <taxon>Eukaryota</taxon>
        <taxon>Metazoa</taxon>
        <taxon>Ecdysozoa</taxon>
        <taxon>Nematoda</taxon>
        <taxon>Chromadorea</taxon>
        <taxon>Rhabditida</taxon>
        <taxon>Spirurina</taxon>
        <taxon>Spiruromorpha</taxon>
        <taxon>Filarioidea</taxon>
        <taxon>Onchocercidae</taxon>
        <taxon>Onchocerca</taxon>
    </lineage>
</organism>
<evidence type="ECO:0000313" key="2">
    <source>
        <dbReference type="Proteomes" id="UP000024404"/>
    </source>
</evidence>
<evidence type="ECO:0000313" key="1">
    <source>
        <dbReference type="EnsemblMetazoa" id="OVOC9606.1"/>
    </source>
</evidence>
<proteinExistence type="predicted"/>
<protein>
    <submittedName>
        <fullName evidence="1">Uncharacterized protein</fullName>
    </submittedName>
</protein>
<keyword evidence="2" id="KW-1185">Reference proteome</keyword>
<accession>A0A8R1Y3P6</accession>
<reference evidence="2" key="1">
    <citation type="submission" date="2013-10" db="EMBL/GenBank/DDBJ databases">
        <title>Genome sequencing of Onchocerca volvulus.</title>
        <authorList>
            <person name="Cotton J."/>
            <person name="Tsai J."/>
            <person name="Stanley E."/>
            <person name="Tracey A."/>
            <person name="Holroyd N."/>
            <person name="Lustigman S."/>
            <person name="Berriman M."/>
        </authorList>
    </citation>
    <scope>NUCLEOTIDE SEQUENCE</scope>
</reference>
<dbReference type="EMBL" id="CMVM020000284">
    <property type="status" value="NOT_ANNOTATED_CDS"/>
    <property type="molecule type" value="Genomic_DNA"/>
</dbReference>
<dbReference type="AlphaFoldDB" id="A0A8R1Y3P6"/>
<reference evidence="1" key="2">
    <citation type="submission" date="2022-06" db="UniProtKB">
        <authorList>
            <consortium name="EnsemblMetazoa"/>
        </authorList>
    </citation>
    <scope>IDENTIFICATION</scope>
</reference>
<dbReference type="Proteomes" id="UP000024404">
    <property type="component" value="Unassembled WGS sequence"/>
</dbReference>
<dbReference type="EnsemblMetazoa" id="OVOC9606.1">
    <property type="protein sequence ID" value="OVOC9606.1"/>
    <property type="gene ID" value="WBGene00246415"/>
</dbReference>
<sequence length="129" mass="14780">MQSERCCEFNKIYRYSDEAIFIVLNEACARCVLNRGTMNQDMRDRDSTNQDNMNRNIPQILQTATKFLGKTVIINLELLLNGMFALIKCDGSLNDSFVSNMNIMSIAHWTGRWLISCGKEKKSGITLKF</sequence>
<name>A0A8R1Y3P6_ONCVO</name>